<dbReference type="GO" id="GO:0032993">
    <property type="term" value="C:protein-DNA complex"/>
    <property type="evidence" value="ECO:0007669"/>
    <property type="project" value="TreeGrafter"/>
</dbReference>
<protein>
    <submittedName>
        <fullName evidence="7">LysR family transcriptional regulator</fullName>
    </submittedName>
</protein>
<evidence type="ECO:0000313" key="6">
    <source>
        <dbReference type="EMBL" id="EML1472397.1"/>
    </source>
</evidence>
<dbReference type="RefSeq" id="WP_048252845.1">
    <property type="nucleotide sequence ID" value="NZ_CACVCI010000001.1"/>
</dbReference>
<reference evidence="6" key="3">
    <citation type="submission" date="2024-02" db="EMBL/GenBank/DDBJ databases">
        <authorList>
            <consortium name="Clinical and Environmental Microbiology Branch: Whole genome sequencing antimicrobial resistance pathogens in the healthcare setting"/>
        </authorList>
    </citation>
    <scope>NUCLEOTIDE SEQUENCE</scope>
    <source>
        <strain evidence="6">2021DK-00143</strain>
    </source>
</reference>
<dbReference type="Proteomes" id="UP000036196">
    <property type="component" value="Unassembled WGS sequence"/>
</dbReference>
<dbReference type="GO" id="GO:0003677">
    <property type="term" value="F:DNA binding"/>
    <property type="evidence" value="ECO:0007669"/>
    <property type="project" value="UniProtKB-KW"/>
</dbReference>
<dbReference type="EMBL" id="ABLOKC030000017">
    <property type="protein sequence ID" value="EML1472397.1"/>
    <property type="molecule type" value="Genomic_DNA"/>
</dbReference>
<evidence type="ECO:0000313" key="7">
    <source>
        <dbReference type="EMBL" id="KMK16029.1"/>
    </source>
</evidence>
<dbReference type="SUPFAM" id="SSF46785">
    <property type="entry name" value="Winged helix' DNA-binding domain"/>
    <property type="match status" value="1"/>
</dbReference>
<evidence type="ECO:0000313" key="8">
    <source>
        <dbReference type="EMBL" id="MDQ2309612.1"/>
    </source>
</evidence>
<dbReference type="FunFam" id="1.10.10.10:FF:000001">
    <property type="entry name" value="LysR family transcriptional regulator"/>
    <property type="match status" value="1"/>
</dbReference>
<dbReference type="STRING" id="61647.LG71_13735"/>
<proteinExistence type="inferred from homology"/>
<dbReference type="AlphaFoldDB" id="A0A0J5KHG2"/>
<dbReference type="Gene3D" id="1.10.10.10">
    <property type="entry name" value="Winged helix-like DNA-binding domain superfamily/Winged helix DNA-binding domain"/>
    <property type="match status" value="1"/>
</dbReference>
<reference evidence="8" key="2">
    <citation type="submission" date="2023-08" db="EMBL/GenBank/DDBJ databases">
        <title>WGS of pathogenic bacterial species, Los Angeles County Public Health Laboratories.</title>
        <authorList>
            <person name="Garrigues J.M."/>
            <person name="Green N.M."/>
        </authorList>
    </citation>
    <scope>NUCLEOTIDE SEQUENCE</scope>
    <source>
        <strain evidence="8">LACPHL-BACT-2023-00068</strain>
    </source>
</reference>
<reference evidence="7 9" key="1">
    <citation type="submission" date="2015-05" db="EMBL/GenBank/DDBJ databases">
        <title>Genome sequences of Pluralibacter gergoviae.</title>
        <authorList>
            <person name="Greninger A.L."/>
            <person name="Miller S."/>
        </authorList>
    </citation>
    <scope>NUCLEOTIDE SEQUENCE [LARGE SCALE GENOMIC DNA]</scope>
    <source>
        <strain evidence="7 9">JS81F13</strain>
    </source>
</reference>
<name>A0A0J5KHG2_PLUGE</name>
<sequence length="305" mass="34644">MELRHLRYFIAVAETLNFNRAAERLHISQPPLSRQIQQLEEELGVALFERGVRPLALTEPGRFFYAHARELLARSVELKSMTRRIGQMERSLSVGFVASTLYDILPRLIRRFRREHPEVEITLHEMTTMEQIAALKEGRIDVGFGRIRYEDPSVRRIVLRDERLMAALSVDHPLAQQQPLTLGDLLDETLILYPQAPRPSFADQVLAAFHDRGMTPEKITEVRELQVALGLVAAGEGITLVPECLHSLQRQDVVYCPLNEQALVSPIILSTRLLDESPDIRTLLAMVYEQYQGEGIAHLKPGESA</sequence>
<evidence type="ECO:0000256" key="1">
    <source>
        <dbReference type="ARBA" id="ARBA00009437"/>
    </source>
</evidence>
<dbReference type="Pfam" id="PF00126">
    <property type="entry name" value="HTH_1"/>
    <property type="match status" value="1"/>
</dbReference>
<dbReference type="GO" id="GO:0003700">
    <property type="term" value="F:DNA-binding transcription factor activity"/>
    <property type="evidence" value="ECO:0007669"/>
    <property type="project" value="InterPro"/>
</dbReference>
<dbReference type="SUPFAM" id="SSF53850">
    <property type="entry name" value="Periplasmic binding protein-like II"/>
    <property type="match status" value="1"/>
</dbReference>
<dbReference type="InterPro" id="IPR000847">
    <property type="entry name" value="LysR_HTH_N"/>
</dbReference>
<dbReference type="PRINTS" id="PR00039">
    <property type="entry name" value="HTHLYSR"/>
</dbReference>
<dbReference type="EMBL" id="LDZF01000002">
    <property type="protein sequence ID" value="KMK16029.1"/>
    <property type="molecule type" value="Genomic_DNA"/>
</dbReference>
<dbReference type="PANTHER" id="PTHR30346">
    <property type="entry name" value="TRANSCRIPTIONAL DUAL REGULATOR HCAR-RELATED"/>
    <property type="match status" value="1"/>
</dbReference>
<dbReference type="Gene3D" id="3.40.190.10">
    <property type="entry name" value="Periplasmic binding protein-like II"/>
    <property type="match status" value="2"/>
</dbReference>
<evidence type="ECO:0000259" key="5">
    <source>
        <dbReference type="PROSITE" id="PS50931"/>
    </source>
</evidence>
<keyword evidence="9" id="KW-1185">Reference proteome</keyword>
<dbReference type="PATRIC" id="fig|61647.14.peg.2229"/>
<dbReference type="PANTHER" id="PTHR30346:SF17">
    <property type="entry name" value="LYSR FAMILY TRANSCRIPTIONAL REGULATOR"/>
    <property type="match status" value="1"/>
</dbReference>
<dbReference type="Pfam" id="PF03466">
    <property type="entry name" value="LysR_substrate"/>
    <property type="match status" value="1"/>
</dbReference>
<comment type="caution">
    <text evidence="7">The sequence shown here is derived from an EMBL/GenBank/DDBJ whole genome shotgun (WGS) entry which is preliminary data.</text>
</comment>
<dbReference type="Proteomes" id="UP001236270">
    <property type="component" value="Unassembled WGS sequence"/>
</dbReference>
<dbReference type="InterPro" id="IPR036390">
    <property type="entry name" value="WH_DNA-bd_sf"/>
</dbReference>
<evidence type="ECO:0000313" key="9">
    <source>
        <dbReference type="Proteomes" id="UP000036196"/>
    </source>
</evidence>
<keyword evidence="2" id="KW-0805">Transcription regulation</keyword>
<accession>A0A0J5KHG2</accession>
<keyword evidence="3" id="KW-0238">DNA-binding</keyword>
<evidence type="ECO:0000256" key="4">
    <source>
        <dbReference type="ARBA" id="ARBA00023163"/>
    </source>
</evidence>
<dbReference type="InterPro" id="IPR036388">
    <property type="entry name" value="WH-like_DNA-bd_sf"/>
</dbReference>
<dbReference type="CDD" id="cd08445">
    <property type="entry name" value="PBP2_BenM_CatM_CatR"/>
    <property type="match status" value="1"/>
</dbReference>
<dbReference type="InterPro" id="IPR005119">
    <property type="entry name" value="LysR_subst-bd"/>
</dbReference>
<dbReference type="eggNOG" id="COG0583">
    <property type="taxonomic scope" value="Bacteria"/>
</dbReference>
<gene>
    <name evidence="7" type="ORF">ABW06_02030</name>
    <name evidence="6" type="ORF">QEG54_003145</name>
    <name evidence="8" type="ORF">RBJ30_10925</name>
</gene>
<organism evidence="7 9">
    <name type="scientific">Pluralibacter gergoviae</name>
    <name type="common">Enterobacter gergoviae</name>
    <dbReference type="NCBI Taxonomy" id="61647"/>
    <lineage>
        <taxon>Bacteria</taxon>
        <taxon>Pseudomonadati</taxon>
        <taxon>Pseudomonadota</taxon>
        <taxon>Gammaproteobacteria</taxon>
        <taxon>Enterobacterales</taxon>
        <taxon>Enterobacteriaceae</taxon>
        <taxon>Pluralibacter</taxon>
    </lineage>
</organism>
<dbReference type="GeneID" id="61385621"/>
<keyword evidence="4" id="KW-0804">Transcription</keyword>
<comment type="similarity">
    <text evidence="1">Belongs to the LysR transcriptional regulatory family.</text>
</comment>
<dbReference type="PROSITE" id="PS50931">
    <property type="entry name" value="HTH_LYSR"/>
    <property type="match status" value="1"/>
</dbReference>
<evidence type="ECO:0000256" key="2">
    <source>
        <dbReference type="ARBA" id="ARBA00023015"/>
    </source>
</evidence>
<evidence type="ECO:0000256" key="3">
    <source>
        <dbReference type="ARBA" id="ARBA00023125"/>
    </source>
</evidence>
<feature type="domain" description="HTH lysR-type" evidence="5">
    <location>
        <begin position="1"/>
        <end position="58"/>
    </location>
</feature>
<dbReference type="EMBL" id="JAVDNV010000006">
    <property type="protein sequence ID" value="MDQ2309612.1"/>
    <property type="molecule type" value="Genomic_DNA"/>
</dbReference>